<feature type="region of interest" description="Disordered" evidence="1">
    <location>
        <begin position="78"/>
        <end position="103"/>
    </location>
</feature>
<sequence>MEKKCLAPTDSPPSVPPPPPRAPATCCGSAVLRHAEDTGGKGGGTRDQILIPLLSLTCAYGICRATFYRCRAAPAVQLSSSEGRVEKAAAAGQTPSSEGKQRAHSQYVVEWSLLLPQIPTGQLKQKHRQTLEGVIFSPPQTDTWGQLHSKPCKGKRK</sequence>
<dbReference type="Proteomes" id="UP000031443">
    <property type="component" value="Unassembled WGS sequence"/>
</dbReference>
<dbReference type="EMBL" id="KB537574">
    <property type="protein sequence ID" value="EMP33020.1"/>
    <property type="molecule type" value="Genomic_DNA"/>
</dbReference>
<feature type="compositionally biased region" description="Pro residues" evidence="1">
    <location>
        <begin position="10"/>
        <end position="22"/>
    </location>
</feature>
<evidence type="ECO:0000313" key="3">
    <source>
        <dbReference type="Proteomes" id="UP000031443"/>
    </source>
</evidence>
<protein>
    <submittedName>
        <fullName evidence="2">Uncharacterized protein</fullName>
    </submittedName>
</protein>
<gene>
    <name evidence="2" type="ORF">UY3_09838</name>
</gene>
<proteinExistence type="predicted"/>
<evidence type="ECO:0000313" key="2">
    <source>
        <dbReference type="EMBL" id="EMP33020.1"/>
    </source>
</evidence>
<reference evidence="3" key="1">
    <citation type="journal article" date="2013" name="Nat. Genet.">
        <title>The draft genomes of soft-shell turtle and green sea turtle yield insights into the development and evolution of the turtle-specific body plan.</title>
        <authorList>
            <person name="Wang Z."/>
            <person name="Pascual-Anaya J."/>
            <person name="Zadissa A."/>
            <person name="Li W."/>
            <person name="Niimura Y."/>
            <person name="Huang Z."/>
            <person name="Li C."/>
            <person name="White S."/>
            <person name="Xiong Z."/>
            <person name="Fang D."/>
            <person name="Wang B."/>
            <person name="Ming Y."/>
            <person name="Chen Y."/>
            <person name="Zheng Y."/>
            <person name="Kuraku S."/>
            <person name="Pignatelli M."/>
            <person name="Herrero J."/>
            <person name="Beal K."/>
            <person name="Nozawa M."/>
            <person name="Li Q."/>
            <person name="Wang J."/>
            <person name="Zhang H."/>
            <person name="Yu L."/>
            <person name="Shigenobu S."/>
            <person name="Wang J."/>
            <person name="Liu J."/>
            <person name="Flicek P."/>
            <person name="Searle S."/>
            <person name="Wang J."/>
            <person name="Kuratani S."/>
            <person name="Yin Y."/>
            <person name="Aken B."/>
            <person name="Zhang G."/>
            <person name="Irie N."/>
        </authorList>
    </citation>
    <scope>NUCLEOTIDE SEQUENCE [LARGE SCALE GENOMIC DNA]</scope>
</reference>
<organism evidence="2 3">
    <name type="scientific">Chelonia mydas</name>
    <name type="common">Green sea-turtle</name>
    <name type="synonym">Chelonia agassizi</name>
    <dbReference type="NCBI Taxonomy" id="8469"/>
    <lineage>
        <taxon>Eukaryota</taxon>
        <taxon>Metazoa</taxon>
        <taxon>Chordata</taxon>
        <taxon>Craniata</taxon>
        <taxon>Vertebrata</taxon>
        <taxon>Euteleostomi</taxon>
        <taxon>Archelosauria</taxon>
        <taxon>Testudinata</taxon>
        <taxon>Testudines</taxon>
        <taxon>Cryptodira</taxon>
        <taxon>Durocryptodira</taxon>
        <taxon>Americhelydia</taxon>
        <taxon>Chelonioidea</taxon>
        <taxon>Cheloniidae</taxon>
        <taxon>Chelonia</taxon>
    </lineage>
</organism>
<keyword evidence="3" id="KW-1185">Reference proteome</keyword>
<feature type="region of interest" description="Disordered" evidence="1">
    <location>
        <begin position="1"/>
        <end position="25"/>
    </location>
</feature>
<evidence type="ECO:0000256" key="1">
    <source>
        <dbReference type="SAM" id="MobiDB-lite"/>
    </source>
</evidence>
<name>M7BBS7_CHEMY</name>
<accession>M7BBS7</accession>
<dbReference type="AlphaFoldDB" id="M7BBS7"/>